<accession>Q6UGH9</accession>
<keyword evidence="1" id="KW-1133">Transmembrane helix</keyword>
<evidence type="ECO:0000313" key="3">
    <source>
        <dbReference type="Proteomes" id="UP000000843"/>
    </source>
</evidence>
<organism evidence="3">
    <name type="scientific">Enterobacteria phage SP6</name>
    <name type="common">Bacteriophage SP6</name>
    <dbReference type="NCBI Taxonomy" id="2907955"/>
    <lineage>
        <taxon>Viruses</taxon>
        <taxon>Duplodnaviria</taxon>
        <taxon>Heunggongvirae</taxon>
        <taxon>Uroviricota</taxon>
        <taxon>Caudoviricetes</taxon>
        <taxon>Autographivirales</taxon>
        <taxon>Autosignataviridae</taxon>
        <taxon>Molineuxvirinae</taxon>
        <taxon>Zindervirus</taxon>
        <taxon>Zindervirus SP6</taxon>
    </lineage>
</organism>
<proteinExistence type="predicted"/>
<keyword evidence="1" id="KW-0812">Transmembrane</keyword>
<dbReference type="EMBL" id="AY370673">
    <property type="protein sequence ID" value="AAR90030.1"/>
    <property type="molecule type" value="Genomic_DNA"/>
</dbReference>
<dbReference type="GeneID" id="1481807"/>
<feature type="transmembrane region" description="Helical" evidence="1">
    <location>
        <begin position="32"/>
        <end position="50"/>
    </location>
</feature>
<dbReference type="KEGG" id="vg:1481807"/>
<protein>
    <submittedName>
        <fullName evidence="2">38</fullName>
    </submittedName>
</protein>
<reference evidence="2 3" key="2">
    <citation type="journal article" date="2002" name="J. Bacteriol.">
        <title>Bacteriophage SP6 is closely related to phages K1-5, K5, and K1E but encodes a tail protein very similar to that of the distantly related P22.</title>
        <authorList>
            <person name="Scholl D."/>
            <person name="Adhya S."/>
            <person name="Merril C.R."/>
        </authorList>
    </citation>
    <scope>NUCLEOTIDE SEQUENCE [LARGE SCALE GENOMIC DNA]</scope>
</reference>
<reference evidence="2 3" key="1">
    <citation type="journal article" date="1995" name="J. Biol. Chem.">
        <title>A domain of the gene 4 helicase/primase of bacteriophage T7 required for the formation of an active hexamer.</title>
        <authorList>
            <person name="Notarnicola S.M."/>
            <person name="Park K."/>
            <person name="Griffith J.D."/>
            <person name="Richardson C.C."/>
        </authorList>
    </citation>
    <scope>NUCLEOTIDE SEQUENCE [LARGE SCALE GENOMIC DNA]</scope>
</reference>
<dbReference type="Pfam" id="PF10746">
    <property type="entry name" value="Phage_holin_2_2"/>
    <property type="match status" value="1"/>
</dbReference>
<evidence type="ECO:0000256" key="1">
    <source>
        <dbReference type="SAM" id="Phobius"/>
    </source>
</evidence>
<organismHost>
    <name type="scientific">Salmonella typhimurium</name>
    <dbReference type="NCBI Taxonomy" id="90371"/>
</organismHost>
<sequence>MVDSELVSGGMKLAPSALVSGGYFLGISWDNWVLIATFIYTVLQIGDWFYSKYSLWKEKKRGKTQ</sequence>
<evidence type="ECO:0000313" key="2">
    <source>
        <dbReference type="EMBL" id="AAR90030.1"/>
    </source>
</evidence>
<reference evidence="2 3" key="3">
    <citation type="journal article" date="2004" name="J. Mol. Biol.">
        <title>Genomic analysis of bacteriophages SP6 and K1-5, an estranged subgroup of the T7 supergroup.</title>
        <authorList>
            <person name="Scholl D."/>
            <person name="Kieleczawa J."/>
            <person name="Kemp P."/>
            <person name="Rush J."/>
            <person name="Richardson C.C."/>
            <person name="Merril C."/>
            <person name="Adhya S."/>
            <person name="Molineux I.J."/>
        </authorList>
    </citation>
    <scope>NUCLEOTIDE SEQUENCE</scope>
</reference>
<name>Q6UGH9_BPSP6</name>
<dbReference type="RefSeq" id="NP_853599.1">
    <property type="nucleotide sequence ID" value="NC_004831.2"/>
</dbReference>
<keyword evidence="1" id="KW-0472">Membrane</keyword>
<dbReference type="Proteomes" id="UP000000843">
    <property type="component" value="Segment"/>
</dbReference>
<dbReference type="InterPro" id="IPR019682">
    <property type="entry name" value="Phage_T7_Gp17.5_holin"/>
</dbReference>
<dbReference type="GO" id="GO:0044659">
    <property type="term" value="P:viral release from host cell by cytolysis"/>
    <property type="evidence" value="ECO:0007669"/>
    <property type="project" value="InterPro"/>
</dbReference>